<evidence type="ECO:0000313" key="2">
    <source>
        <dbReference type="Proteomes" id="UP000095606"/>
    </source>
</evidence>
<organism evidence="1 2">
    <name type="scientific">Bacteroides faecis</name>
    <dbReference type="NCBI Taxonomy" id="674529"/>
    <lineage>
        <taxon>Bacteria</taxon>
        <taxon>Pseudomonadati</taxon>
        <taxon>Bacteroidota</taxon>
        <taxon>Bacteroidia</taxon>
        <taxon>Bacteroidales</taxon>
        <taxon>Bacteroidaceae</taxon>
        <taxon>Bacteroides</taxon>
    </lineage>
</organism>
<proteinExistence type="predicted"/>
<evidence type="ECO:0000313" key="1">
    <source>
        <dbReference type="EMBL" id="CUO56988.1"/>
    </source>
</evidence>
<accession>A0A174G7A4</accession>
<gene>
    <name evidence="1" type="ORF">ERS852461_00577</name>
</gene>
<name>A0A174G7A4_9BACE</name>
<dbReference type="EMBL" id="CZAE01000002">
    <property type="protein sequence ID" value="CUO56988.1"/>
    <property type="molecule type" value="Genomic_DNA"/>
</dbReference>
<dbReference type="Proteomes" id="UP000095606">
    <property type="component" value="Unassembled WGS sequence"/>
</dbReference>
<dbReference type="AlphaFoldDB" id="A0A174G7A4"/>
<dbReference type="RefSeq" id="WP_155520371.1">
    <property type="nucleotide sequence ID" value="NZ_CABMFH010000002.1"/>
</dbReference>
<reference evidence="1 2" key="1">
    <citation type="submission" date="2015-09" db="EMBL/GenBank/DDBJ databases">
        <authorList>
            <consortium name="Pathogen Informatics"/>
        </authorList>
    </citation>
    <scope>NUCLEOTIDE SEQUENCE [LARGE SCALE GENOMIC DNA]</scope>
    <source>
        <strain evidence="1 2">2789STDY5834846</strain>
    </source>
</reference>
<sequence>MNIEIGDSVKIVNAIDPIKMVVIDKIDNEHLTAVYWSHTQGAYLTITGNINAFVKID</sequence>
<protein>
    <submittedName>
        <fullName evidence="1">Uncharacterized protein</fullName>
    </submittedName>
</protein>